<organism evidence="5 6">
    <name type="scientific">Diaphorobacter limosus</name>
    <dbReference type="NCBI Taxonomy" id="3036128"/>
    <lineage>
        <taxon>Bacteria</taxon>
        <taxon>Pseudomonadati</taxon>
        <taxon>Pseudomonadota</taxon>
        <taxon>Betaproteobacteria</taxon>
        <taxon>Burkholderiales</taxon>
        <taxon>Comamonadaceae</taxon>
        <taxon>Diaphorobacter</taxon>
    </lineage>
</organism>
<proteinExistence type="inferred from homology"/>
<dbReference type="InterPro" id="IPR050343">
    <property type="entry name" value="RsuA_PseudoU_synthase"/>
</dbReference>
<evidence type="ECO:0000256" key="3">
    <source>
        <dbReference type="RuleBase" id="RU003887"/>
    </source>
</evidence>
<dbReference type="PANTHER" id="PTHR47683:SF2">
    <property type="entry name" value="RNA-BINDING S4 DOMAIN-CONTAINING PROTEIN"/>
    <property type="match status" value="1"/>
</dbReference>
<sequence length="201" mass="22599">MSQRPTLHRPAPAAPRLLRFNKPYGVLSQFTPEGRWRGLKDFITEPGVYVAGRLDADSEGLLLLTNDGPLQARISDPRHKMEKTYWVQVEGIPDDAALDALRHGVALNDGPTLPARVRRLDPPPTLWPRDPPIRVRQNIPDCWLELIIREGRNRQVRRMTAAVGHPTLRLVRAAIGPYRLDGLAPGCWADADVPNYQKKSC</sequence>
<dbReference type="EC" id="5.4.99.-" evidence="3"/>
<gene>
    <name evidence="5" type="ORF">P4826_01950</name>
</gene>
<evidence type="ECO:0000256" key="2">
    <source>
        <dbReference type="ARBA" id="ARBA00023235"/>
    </source>
</evidence>
<dbReference type="Gene3D" id="3.30.70.1560">
    <property type="entry name" value="Alpha-L RNA-binding motif"/>
    <property type="match status" value="1"/>
</dbReference>
<dbReference type="PROSITE" id="PS01149">
    <property type="entry name" value="PSI_RSU"/>
    <property type="match status" value="1"/>
</dbReference>
<keyword evidence="6" id="KW-1185">Reference proteome</keyword>
<accession>A0ABZ0J407</accession>
<dbReference type="Gene3D" id="3.30.70.580">
    <property type="entry name" value="Pseudouridine synthase I, catalytic domain, N-terminal subdomain"/>
    <property type="match status" value="1"/>
</dbReference>
<keyword evidence="2 3" id="KW-0413">Isomerase</keyword>
<dbReference type="InterPro" id="IPR006145">
    <property type="entry name" value="PsdUridine_synth_RsuA/RluA"/>
</dbReference>
<protein>
    <recommendedName>
        <fullName evidence="3">Pseudouridine synthase</fullName>
        <ecNumber evidence="3">5.4.99.-</ecNumber>
    </recommendedName>
</protein>
<dbReference type="InterPro" id="IPR042092">
    <property type="entry name" value="PsdUridine_s_RsuA/RluB/E/F_cat"/>
</dbReference>
<feature type="domain" description="Pseudouridine synthase RsuA/RluA-like" evidence="4">
    <location>
        <begin position="18"/>
        <end position="162"/>
    </location>
</feature>
<evidence type="ECO:0000313" key="6">
    <source>
        <dbReference type="Proteomes" id="UP001303211"/>
    </source>
</evidence>
<dbReference type="RefSeq" id="WP_317702328.1">
    <property type="nucleotide sequence ID" value="NZ_CP136921.1"/>
</dbReference>
<dbReference type="InterPro" id="IPR020094">
    <property type="entry name" value="TruA/RsuA/RluB/E/F_N"/>
</dbReference>
<evidence type="ECO:0000259" key="4">
    <source>
        <dbReference type="Pfam" id="PF00849"/>
    </source>
</evidence>
<comment type="similarity">
    <text evidence="1 3">Belongs to the pseudouridine synthase RsuA family.</text>
</comment>
<dbReference type="EMBL" id="CP136921">
    <property type="protein sequence ID" value="WOO32911.1"/>
    <property type="molecule type" value="Genomic_DNA"/>
</dbReference>
<dbReference type="Proteomes" id="UP001303211">
    <property type="component" value="Chromosome"/>
</dbReference>
<evidence type="ECO:0000313" key="5">
    <source>
        <dbReference type="EMBL" id="WOO32911.1"/>
    </source>
</evidence>
<evidence type="ECO:0000256" key="1">
    <source>
        <dbReference type="ARBA" id="ARBA00008348"/>
    </source>
</evidence>
<dbReference type="InterPro" id="IPR000748">
    <property type="entry name" value="PsdUridine_synth_RsuA/RluB/E/F"/>
</dbReference>
<dbReference type="Pfam" id="PF00849">
    <property type="entry name" value="PseudoU_synth_2"/>
    <property type="match status" value="1"/>
</dbReference>
<dbReference type="SUPFAM" id="SSF55120">
    <property type="entry name" value="Pseudouridine synthase"/>
    <property type="match status" value="1"/>
</dbReference>
<dbReference type="PANTHER" id="PTHR47683">
    <property type="entry name" value="PSEUDOURIDINE SYNTHASE FAMILY PROTEIN-RELATED"/>
    <property type="match status" value="1"/>
</dbReference>
<reference evidence="5 6" key="1">
    <citation type="submission" date="2023-03" db="EMBL/GenBank/DDBJ databases">
        <title>Diaphorobacter basophil sp. nov., isolated from a sewage-treatment plant.</title>
        <authorList>
            <person name="Yang K."/>
        </authorList>
    </citation>
    <scope>NUCLEOTIDE SEQUENCE [LARGE SCALE GENOMIC DNA]</scope>
    <source>
        <strain evidence="5 6">Y-1</strain>
    </source>
</reference>
<dbReference type="InterPro" id="IPR020103">
    <property type="entry name" value="PsdUridine_synth_cat_dom_sf"/>
</dbReference>
<dbReference type="NCBIfam" id="TIGR00093">
    <property type="entry name" value="pseudouridine synthase"/>
    <property type="match status" value="1"/>
</dbReference>
<name>A0ABZ0J407_9BURK</name>
<dbReference type="InterPro" id="IPR018496">
    <property type="entry name" value="PsdUridine_synth_RsuA/RluB_CS"/>
</dbReference>